<feature type="domain" description="Chorismate-utilising enzyme C-terminal" evidence="2">
    <location>
        <begin position="75"/>
        <end position="327"/>
    </location>
</feature>
<dbReference type="GO" id="GO:0005737">
    <property type="term" value="C:cytoplasm"/>
    <property type="evidence" value="ECO:0007669"/>
    <property type="project" value="TreeGrafter"/>
</dbReference>
<dbReference type="GO" id="GO:0000162">
    <property type="term" value="P:L-tryptophan biosynthetic process"/>
    <property type="evidence" value="ECO:0007669"/>
    <property type="project" value="TreeGrafter"/>
</dbReference>
<evidence type="ECO:0000256" key="1">
    <source>
        <dbReference type="SAM" id="MobiDB-lite"/>
    </source>
</evidence>
<sequence>MHESRTEDAALLDLDRAIAFDHGAGTVTVLARAGAATWAAEVQALLDAPPIPAASPVLEGELQCPVPRWRHSPGAYAELIHRCQGAIRAGDAYQLCLTNEIRLDIHPDPVAVYTRLRGENPTHHGGLLRFGAVSLLSASPEQFLAVTRGGQVTTKPIKGTRGRSADPREDAALRQELLASEKERAENLMIVDLMRNDLGRIARLGSVRVTTLLGVESYAEVHQLVSTVEARLASGIRGLDAVEACFPAGSMTGAPKQSAMTLLDALEDGPRGIYAGAFGYLGDDGAIDLAMVIRSIVIAPDGVSIGTGGGITALSHPAEEIEETRLKAAGLLRVLGVPASSEPVNDSEMGNLEGWMAPSRASA</sequence>
<dbReference type="PANTHER" id="PTHR11236">
    <property type="entry name" value="AMINOBENZOATE/ANTHRANILATE SYNTHASE"/>
    <property type="match status" value="1"/>
</dbReference>
<dbReference type="AlphaFoldDB" id="A0A3A5MTJ0"/>
<evidence type="ECO:0000259" key="2">
    <source>
        <dbReference type="Pfam" id="PF00425"/>
    </source>
</evidence>
<protein>
    <submittedName>
        <fullName evidence="3">Anthranilate synthase component I family protein</fullName>
    </submittedName>
</protein>
<reference evidence="3 4" key="1">
    <citation type="submission" date="2018-09" db="EMBL/GenBank/DDBJ databases">
        <title>Novel species of Cryobacterium.</title>
        <authorList>
            <person name="Liu Q."/>
            <person name="Xin Y.-H."/>
        </authorList>
    </citation>
    <scope>NUCLEOTIDE SEQUENCE [LARGE SCALE GENOMIC DNA]</scope>
    <source>
        <strain evidence="3 4">Hh39</strain>
    </source>
</reference>
<dbReference type="OrthoDB" id="3518032at2"/>
<dbReference type="GO" id="GO:0008153">
    <property type="term" value="P:4-aminobenzoate biosynthetic process"/>
    <property type="evidence" value="ECO:0007669"/>
    <property type="project" value="TreeGrafter"/>
</dbReference>
<keyword evidence="4" id="KW-1185">Reference proteome</keyword>
<dbReference type="PRINTS" id="PR00095">
    <property type="entry name" value="ANTSNTHASEI"/>
</dbReference>
<gene>
    <name evidence="3" type="ORF">D6T64_07625</name>
</gene>
<comment type="caution">
    <text evidence="3">The sequence shown here is derived from an EMBL/GenBank/DDBJ whole genome shotgun (WGS) entry which is preliminary data.</text>
</comment>
<dbReference type="PANTHER" id="PTHR11236:SF18">
    <property type="entry name" value="AMINODEOXYCHORISMATE SYNTHASE"/>
    <property type="match status" value="1"/>
</dbReference>
<proteinExistence type="predicted"/>
<dbReference type="Gene3D" id="3.60.120.10">
    <property type="entry name" value="Anthranilate synthase"/>
    <property type="match status" value="1"/>
</dbReference>
<dbReference type="Pfam" id="PF00425">
    <property type="entry name" value="Chorismate_bind"/>
    <property type="match status" value="1"/>
</dbReference>
<organism evidence="3 4">
    <name type="scientific">Cryobacterium melibiosiphilum</name>
    <dbReference type="NCBI Taxonomy" id="995039"/>
    <lineage>
        <taxon>Bacteria</taxon>
        <taxon>Bacillati</taxon>
        <taxon>Actinomycetota</taxon>
        <taxon>Actinomycetes</taxon>
        <taxon>Micrococcales</taxon>
        <taxon>Microbacteriaceae</taxon>
        <taxon>Cryobacterium</taxon>
    </lineage>
</organism>
<dbReference type="InterPro" id="IPR005801">
    <property type="entry name" value="ADC_synthase"/>
</dbReference>
<feature type="region of interest" description="Disordered" evidence="1">
    <location>
        <begin position="341"/>
        <end position="363"/>
    </location>
</feature>
<name>A0A3A5MTJ0_9MICO</name>
<dbReference type="SUPFAM" id="SSF56322">
    <property type="entry name" value="ADC synthase"/>
    <property type="match status" value="1"/>
</dbReference>
<dbReference type="GO" id="GO:0046820">
    <property type="term" value="F:4-amino-4-deoxychorismate synthase activity"/>
    <property type="evidence" value="ECO:0007669"/>
    <property type="project" value="TreeGrafter"/>
</dbReference>
<evidence type="ECO:0000313" key="4">
    <source>
        <dbReference type="Proteomes" id="UP000272015"/>
    </source>
</evidence>
<dbReference type="Proteomes" id="UP000272015">
    <property type="component" value="Unassembled WGS sequence"/>
</dbReference>
<evidence type="ECO:0000313" key="3">
    <source>
        <dbReference type="EMBL" id="RJT89276.1"/>
    </source>
</evidence>
<dbReference type="InterPro" id="IPR019999">
    <property type="entry name" value="Anth_synth_I-like"/>
</dbReference>
<dbReference type="InterPro" id="IPR015890">
    <property type="entry name" value="Chorismate_C"/>
</dbReference>
<accession>A0A3A5MTJ0</accession>
<dbReference type="EMBL" id="QZVS01000075">
    <property type="protein sequence ID" value="RJT89276.1"/>
    <property type="molecule type" value="Genomic_DNA"/>
</dbReference>